<proteinExistence type="predicted"/>
<dbReference type="Proteomes" id="UP000057158">
    <property type="component" value="Chromosome"/>
</dbReference>
<evidence type="ECO:0000259" key="1">
    <source>
        <dbReference type="Pfam" id="PF00534"/>
    </source>
</evidence>
<sequence>MRIVQIIPELNEGGVERGVVELSRELVVRGHQSLVISAGGRLAGTIEADGGRHVPLDVASKNPLTAFKRIRALRQVLKELRPDLIHARSRVPAWLAVLANRSLKIPFVTTVHGFNSVSPYSRVMTYGDRVICVSSAIKEYVQKHYAVPDDRLVIIPRGVDLQAFDPDNLDRAFMEAFSREQGLEGRLVVSAVGRVTQLKDYETFIRAIGLIRDRQPAVLGLIVGGVREDKRDYFAGLQTLVTELDLADHLRFTGSRTEVAEIYALSRVVVSSSKKPESFGRSAAEALALGVPVVATGHGGILDIVLEAKTGFLFNTGDAPGLADKILATLDRSWPGLRDFVATHFSLGQMVDKTLVVYRETAGRLSSEGREKR</sequence>
<dbReference type="Gene3D" id="3.40.50.2000">
    <property type="entry name" value="Glycogen Phosphorylase B"/>
    <property type="match status" value="2"/>
</dbReference>
<name>A0A0M3QFQ0_9BACT</name>
<keyword evidence="4" id="KW-1185">Reference proteome</keyword>
<accession>A0A0M3QFQ0</accession>
<dbReference type="OrthoDB" id="5147801at2"/>
<dbReference type="InterPro" id="IPR028098">
    <property type="entry name" value="Glyco_trans_4-like_N"/>
</dbReference>
<dbReference type="AlphaFoldDB" id="A0A0M3QFQ0"/>
<dbReference type="PATRIC" id="fig|1603606.3.peg.1823"/>
<evidence type="ECO:0000259" key="2">
    <source>
        <dbReference type="Pfam" id="PF13439"/>
    </source>
</evidence>
<gene>
    <name evidence="3" type="ORF">DSOUD_1675</name>
</gene>
<dbReference type="KEGG" id="des:DSOUD_1675"/>
<dbReference type="Pfam" id="PF00534">
    <property type="entry name" value="Glycos_transf_1"/>
    <property type="match status" value="1"/>
</dbReference>
<dbReference type="CDD" id="cd03819">
    <property type="entry name" value="GT4_WavL-like"/>
    <property type="match status" value="1"/>
</dbReference>
<dbReference type="STRING" id="1603606.DSOUD_1675"/>
<organism evidence="3 4">
    <name type="scientific">Desulfuromonas soudanensis</name>
    <dbReference type="NCBI Taxonomy" id="1603606"/>
    <lineage>
        <taxon>Bacteria</taxon>
        <taxon>Pseudomonadati</taxon>
        <taxon>Thermodesulfobacteriota</taxon>
        <taxon>Desulfuromonadia</taxon>
        <taxon>Desulfuromonadales</taxon>
        <taxon>Desulfuromonadaceae</taxon>
        <taxon>Desulfuromonas</taxon>
    </lineage>
</organism>
<dbReference type="GO" id="GO:0016757">
    <property type="term" value="F:glycosyltransferase activity"/>
    <property type="evidence" value="ECO:0007669"/>
    <property type="project" value="InterPro"/>
</dbReference>
<dbReference type="Pfam" id="PF13439">
    <property type="entry name" value="Glyco_transf_4"/>
    <property type="match status" value="1"/>
</dbReference>
<keyword evidence="3" id="KW-0808">Transferase</keyword>
<dbReference type="EMBL" id="CP010802">
    <property type="protein sequence ID" value="ALC16453.1"/>
    <property type="molecule type" value="Genomic_DNA"/>
</dbReference>
<feature type="domain" description="Glycosyl transferase family 1" evidence="1">
    <location>
        <begin position="178"/>
        <end position="331"/>
    </location>
</feature>
<dbReference type="SUPFAM" id="SSF53756">
    <property type="entry name" value="UDP-Glycosyltransferase/glycogen phosphorylase"/>
    <property type="match status" value="1"/>
</dbReference>
<protein>
    <submittedName>
        <fullName evidence="3">Glycosyl transferase</fullName>
    </submittedName>
</protein>
<evidence type="ECO:0000313" key="4">
    <source>
        <dbReference type="Proteomes" id="UP000057158"/>
    </source>
</evidence>
<feature type="domain" description="Glycosyltransferase subfamily 4-like N-terminal" evidence="2">
    <location>
        <begin position="13"/>
        <end position="162"/>
    </location>
</feature>
<evidence type="ECO:0000313" key="3">
    <source>
        <dbReference type="EMBL" id="ALC16453.1"/>
    </source>
</evidence>
<reference evidence="3 4" key="1">
    <citation type="submission" date="2015-07" db="EMBL/GenBank/DDBJ databases">
        <title>Isolation and Genomic Characterization of a Novel Halophilic Metal-Reducing Deltaproteobacterium from the Deep Subsurface.</title>
        <authorList>
            <person name="Badalamenti J.P."/>
            <person name="Summers Z.M."/>
            <person name="Gralnick J.A."/>
            <person name="Bond D.R."/>
        </authorList>
    </citation>
    <scope>NUCLEOTIDE SEQUENCE [LARGE SCALE GENOMIC DNA]</scope>
    <source>
        <strain evidence="3 4">WTL</strain>
    </source>
</reference>
<dbReference type="PANTHER" id="PTHR12526">
    <property type="entry name" value="GLYCOSYLTRANSFERASE"/>
    <property type="match status" value="1"/>
</dbReference>
<dbReference type="InterPro" id="IPR001296">
    <property type="entry name" value="Glyco_trans_1"/>
</dbReference>
<dbReference type="RefSeq" id="WP_053550552.1">
    <property type="nucleotide sequence ID" value="NZ_CP010802.1"/>
</dbReference>